<dbReference type="OMA" id="AREMCGH"/>
<feature type="domain" description="E3 ubiquitin ligase UBR4 C-terminal" evidence="3">
    <location>
        <begin position="280"/>
        <end position="584"/>
    </location>
</feature>
<feature type="region of interest" description="UBR4 E3 catalytic module" evidence="1">
    <location>
        <begin position="105"/>
        <end position="655"/>
    </location>
</feature>
<evidence type="ECO:0000259" key="3">
    <source>
        <dbReference type="Pfam" id="PF13764"/>
    </source>
</evidence>
<keyword evidence="5" id="KW-1185">Reference proteome</keyword>
<sequence length="655" mass="65786">MDVDEDVAAADGGEGGVGSGGGGGGERGGTAVEVDDEREQRETESTKHVSFLFEALEEPALIDVLGRTPALAQAVSRLLPFLTYGRKAAAGLLAEKFAEAYFERAGLPAALKMLAGLCRGHAGAQGFLAERGLLERLHWMEGTSTSGEVGLLAETLLEAAAQDNALTGAEVTRLREETRAAKRKLAQARRERALKAMGVRAAGTGKSSAVSTAAGAGSGDGEPAAAGSDGAAAAAAVAGDASSSPPSGAGASPSSPATAASTGGGAAARAKAKAMAAAAARAAATPAWMSEMMGLEEEAGLTCMVCHEGYQCKPRAVLGVYVYAKPVLGKDLHELEGDFLLDPADLPAATEAGGGGGGGGGGDVVFYGDESGGSEDDDGEGDGGIDAAAQGLDRLVGIVASRAMQGGGNAGGGGGSRARAHADAVAALERCCRGEGRSGGSGGFSGGGGGGGAGGAALVSTVAAFNVIHVSCHQEAARADRAMRVPKSEWEGATLRNSRVACNSLLPLRSPTTPDERYQAGLDRHMANLGEVLQGQAFAPRLPLLIQDVRLLLLRLAHQESLSADCGGGAARSNIQVIPYQLQAYERAIKPLSKNGGVVAILAAMGLKEDFASAVVGGEREAGAMGEREKAEACRARVLNLLCEGEVFALAGSRS</sequence>
<organism evidence="4 5">
    <name type="scientific">Ectocarpus siliculosus</name>
    <name type="common">Brown alga</name>
    <name type="synonym">Conferva siliculosa</name>
    <dbReference type="NCBI Taxonomy" id="2880"/>
    <lineage>
        <taxon>Eukaryota</taxon>
        <taxon>Sar</taxon>
        <taxon>Stramenopiles</taxon>
        <taxon>Ochrophyta</taxon>
        <taxon>PX clade</taxon>
        <taxon>Phaeophyceae</taxon>
        <taxon>Ectocarpales</taxon>
        <taxon>Ectocarpaceae</taxon>
        <taxon>Ectocarpus</taxon>
    </lineage>
</organism>
<comment type="similarity">
    <text evidence="1">Belongs to the UBR4 family.</text>
</comment>
<dbReference type="eggNOG" id="KOG1776">
    <property type="taxonomic scope" value="Eukaryota"/>
</dbReference>
<dbReference type="InterPro" id="IPR045189">
    <property type="entry name" value="UBR4-like"/>
</dbReference>
<evidence type="ECO:0000313" key="4">
    <source>
        <dbReference type="EMBL" id="CBN77185.1"/>
    </source>
</evidence>
<dbReference type="STRING" id="2880.D8LLX1"/>
<dbReference type="PANTHER" id="PTHR21725:SF1">
    <property type="entry name" value="E3 UBIQUITIN-PROTEIN LIGASE UBR4"/>
    <property type="match status" value="1"/>
</dbReference>
<dbReference type="OrthoDB" id="30336at2759"/>
<feature type="region of interest" description="Disordered" evidence="2">
    <location>
        <begin position="1"/>
        <end position="46"/>
    </location>
</feature>
<evidence type="ECO:0000256" key="1">
    <source>
        <dbReference type="PROSITE-ProRule" id="PRU01388"/>
    </source>
</evidence>
<dbReference type="Pfam" id="PF13764">
    <property type="entry name" value="E3_UbLigase_R4"/>
    <property type="match status" value="2"/>
</dbReference>
<protein>
    <recommendedName>
        <fullName evidence="3">E3 ubiquitin ligase UBR4 C-terminal domain-containing protein</fullName>
    </recommendedName>
</protein>
<dbReference type="EMBL" id="FN649742">
    <property type="protein sequence ID" value="CBN77185.1"/>
    <property type="molecule type" value="Genomic_DNA"/>
</dbReference>
<dbReference type="PROSITE" id="PS52043">
    <property type="entry name" value="UBR4_E3"/>
    <property type="match status" value="1"/>
</dbReference>
<gene>
    <name evidence="4" type="ORF">Esi_0038_0047</name>
</gene>
<proteinExistence type="inferred from homology"/>
<dbReference type="PANTHER" id="PTHR21725">
    <property type="entry name" value="E3 UBIQUITIN-PROTEIN LIGASE UBR4"/>
    <property type="match status" value="1"/>
</dbReference>
<feature type="compositionally biased region" description="Gly residues" evidence="2">
    <location>
        <begin position="12"/>
        <end position="28"/>
    </location>
</feature>
<feature type="compositionally biased region" description="Gly residues" evidence="2">
    <location>
        <begin position="352"/>
        <end position="363"/>
    </location>
</feature>
<dbReference type="AlphaFoldDB" id="D8LLX1"/>
<keyword evidence="1" id="KW-0863">Zinc-finger</keyword>
<name>D8LLX1_ECTSI</name>
<feature type="region of interest" description="Disordered" evidence="2">
    <location>
        <begin position="350"/>
        <end position="386"/>
    </location>
</feature>
<feature type="domain" description="E3 ubiquitin ligase UBR4 C-terminal" evidence="3">
    <location>
        <begin position="102"/>
        <end position="210"/>
    </location>
</feature>
<dbReference type="InParanoid" id="D8LLX1"/>
<reference evidence="4 5" key="1">
    <citation type="journal article" date="2010" name="Nature">
        <title>The Ectocarpus genome and the independent evolution of multicellularity in brown algae.</title>
        <authorList>
            <person name="Cock J.M."/>
            <person name="Sterck L."/>
            <person name="Rouze P."/>
            <person name="Scornet D."/>
            <person name="Allen A.E."/>
            <person name="Amoutzias G."/>
            <person name="Anthouard V."/>
            <person name="Artiguenave F."/>
            <person name="Aury J.M."/>
            <person name="Badger J.H."/>
            <person name="Beszteri B."/>
            <person name="Billiau K."/>
            <person name="Bonnet E."/>
            <person name="Bothwell J.H."/>
            <person name="Bowler C."/>
            <person name="Boyen C."/>
            <person name="Brownlee C."/>
            <person name="Carrano C.J."/>
            <person name="Charrier B."/>
            <person name="Cho G.Y."/>
            <person name="Coelho S.M."/>
            <person name="Collen J."/>
            <person name="Corre E."/>
            <person name="Da Silva C."/>
            <person name="Delage L."/>
            <person name="Delaroque N."/>
            <person name="Dittami S.M."/>
            <person name="Doulbeau S."/>
            <person name="Elias M."/>
            <person name="Farnham G."/>
            <person name="Gachon C.M."/>
            <person name="Gschloessl B."/>
            <person name="Heesch S."/>
            <person name="Jabbari K."/>
            <person name="Jubin C."/>
            <person name="Kawai H."/>
            <person name="Kimura K."/>
            <person name="Kloareg B."/>
            <person name="Kupper F.C."/>
            <person name="Lang D."/>
            <person name="Le Bail A."/>
            <person name="Leblanc C."/>
            <person name="Lerouge P."/>
            <person name="Lohr M."/>
            <person name="Lopez P.J."/>
            <person name="Martens C."/>
            <person name="Maumus F."/>
            <person name="Michel G."/>
            <person name="Miranda-Saavedra D."/>
            <person name="Morales J."/>
            <person name="Moreau H."/>
            <person name="Motomura T."/>
            <person name="Nagasato C."/>
            <person name="Napoli C.A."/>
            <person name="Nelson D.R."/>
            <person name="Nyvall-Collen P."/>
            <person name="Peters A.F."/>
            <person name="Pommier C."/>
            <person name="Potin P."/>
            <person name="Poulain J."/>
            <person name="Quesneville H."/>
            <person name="Read B."/>
            <person name="Rensing S.A."/>
            <person name="Ritter A."/>
            <person name="Rousvoal S."/>
            <person name="Samanta M."/>
            <person name="Samson G."/>
            <person name="Schroeder D.C."/>
            <person name="Segurens B."/>
            <person name="Strittmatter M."/>
            <person name="Tonon T."/>
            <person name="Tregear J.W."/>
            <person name="Valentin K."/>
            <person name="von Dassow P."/>
            <person name="Yamagishi T."/>
            <person name="Van de Peer Y."/>
            <person name="Wincker P."/>
        </authorList>
    </citation>
    <scope>NUCLEOTIDE SEQUENCE [LARGE SCALE GENOMIC DNA]</scope>
    <source>
        <strain evidence="5">Ec32 / CCAP1310/4</strain>
    </source>
</reference>
<dbReference type="InterPro" id="IPR025704">
    <property type="entry name" value="E3_Ub_ligase_UBR4_C"/>
</dbReference>
<dbReference type="GO" id="GO:0008270">
    <property type="term" value="F:zinc ion binding"/>
    <property type="evidence" value="ECO:0007669"/>
    <property type="project" value="UniProtKB-KW"/>
</dbReference>
<evidence type="ECO:0000256" key="2">
    <source>
        <dbReference type="SAM" id="MobiDB-lite"/>
    </source>
</evidence>
<keyword evidence="1" id="KW-0479">Metal-binding</keyword>
<evidence type="ECO:0000313" key="5">
    <source>
        <dbReference type="Proteomes" id="UP000002630"/>
    </source>
</evidence>
<feature type="region of interest" description="Disordered" evidence="2">
    <location>
        <begin position="207"/>
        <end position="263"/>
    </location>
</feature>
<dbReference type="Proteomes" id="UP000002630">
    <property type="component" value="Linkage Group LG17"/>
</dbReference>
<feature type="compositionally biased region" description="Acidic residues" evidence="2">
    <location>
        <begin position="372"/>
        <end position="383"/>
    </location>
</feature>
<accession>D8LLX1</accession>
<dbReference type="EMBL" id="FN648575">
    <property type="protein sequence ID" value="CBN77185.1"/>
    <property type="molecule type" value="Genomic_DNA"/>
</dbReference>
<keyword evidence="1" id="KW-0862">Zinc</keyword>